<dbReference type="Gene3D" id="2.40.50.140">
    <property type="entry name" value="Nucleic acid-binding proteins"/>
    <property type="match status" value="2"/>
</dbReference>
<dbReference type="Pfam" id="PF17876">
    <property type="entry name" value="CSD2"/>
    <property type="match status" value="1"/>
</dbReference>
<sequence>MPNKKENKIISGVLSVNARGTGYLKVTDKKGEDIEIQNNNLNTALNGDTVSIIILSSRKNERVSGKVLSIEKRAKRTFVGVLEKEGDIYFLLPDDRKMYADIIVSKENVINKKAEVGKKVLVKIISWSKEQTNPQGEILQILGQAGEHNTEMESILYEKGFEINFPEIVEAEAERLEKMEKPIPQTEIAKRRDFRDTLTFTIDPKDAKDFDDAISLKSLPNGNFEIGVHIADVSHYVREKTALDQEAVKREFSVYLVDRTIPMLPEVLSNDICSLNPGEEKLTFSAVFEMTSNGKIISRWFGKTIIKSDKRFTYELAQESLNNKDGEYHQELKILDDIAKKLRKEKTAHGAIDFEQDEISFELDSLGKPIKIFKKARLDTHKLVEEYMLLANKEVAEFIYKAYKRTNSDSPFIYRIHDLPDSEKILALSIFVKALGYDLPLQKNKNLRAIDLQNLFKQIEGKAEESIIKTAAVRSMAKAIYSTKNIGHFGLAFEFYTHFTSPIRRYPDLLVHRLLEKHLNGEKLSKNEWLKYEKISADATEKEIRAAEAERDSKKYKQIEFMQNKVGQEFLGTITGVTEWGVYVEEKDTRAEGMVKIRDLGSDYYILDQKNYCLIGEKTKKKFSLGDQVKFKIISANVEKRAIDCLLI</sequence>
<dbReference type="InterPro" id="IPR040476">
    <property type="entry name" value="CSD2"/>
</dbReference>
<evidence type="ECO:0000313" key="11">
    <source>
        <dbReference type="Proteomes" id="UP000176965"/>
    </source>
</evidence>
<protein>
    <recommendedName>
        <fullName evidence="8">Ribonuclease R</fullName>
        <shortName evidence="8">RNase R</shortName>
        <ecNumber evidence="8">3.1.13.1</ecNumber>
    </recommendedName>
</protein>
<dbReference type="InterPro" id="IPR050180">
    <property type="entry name" value="RNR_Ribonuclease"/>
</dbReference>
<dbReference type="GO" id="GO:0008859">
    <property type="term" value="F:exoribonuclease II activity"/>
    <property type="evidence" value="ECO:0007669"/>
    <property type="project" value="UniProtKB-UniRule"/>
</dbReference>
<comment type="catalytic activity">
    <reaction evidence="1 8">
        <text>Exonucleolytic cleavage in the 3'- to 5'-direction to yield nucleoside 5'-phosphates.</text>
        <dbReference type="EC" id="3.1.13.1"/>
    </reaction>
</comment>
<gene>
    <name evidence="8" type="primary">rnr</name>
    <name evidence="10" type="ORF">A2541_01415</name>
</gene>
<dbReference type="PANTHER" id="PTHR23355:SF9">
    <property type="entry name" value="DIS3-LIKE EXONUCLEASE 2"/>
    <property type="match status" value="1"/>
</dbReference>
<comment type="function">
    <text evidence="8">3'-5' exoribonuclease that releases 5'-nucleoside monophosphates and is involved in maturation of structured RNAs.</text>
</comment>
<dbReference type="GO" id="GO:0003723">
    <property type="term" value="F:RNA binding"/>
    <property type="evidence" value="ECO:0007669"/>
    <property type="project" value="UniProtKB-UniRule"/>
</dbReference>
<accession>A0A1G2PBX2</accession>
<keyword evidence="7 8" id="KW-0694">RNA-binding</keyword>
<reference evidence="10 11" key="1">
    <citation type="journal article" date="2016" name="Nat. Commun.">
        <title>Thousands of microbial genomes shed light on interconnected biogeochemical processes in an aquifer system.</title>
        <authorList>
            <person name="Anantharaman K."/>
            <person name="Brown C.T."/>
            <person name="Hug L.A."/>
            <person name="Sharon I."/>
            <person name="Castelle C.J."/>
            <person name="Probst A.J."/>
            <person name="Thomas B.C."/>
            <person name="Singh A."/>
            <person name="Wilkins M.J."/>
            <person name="Karaoz U."/>
            <person name="Brodie E.L."/>
            <person name="Williams K.H."/>
            <person name="Hubbard S.S."/>
            <person name="Banfield J.F."/>
        </authorList>
    </citation>
    <scope>NUCLEOTIDE SEQUENCE [LARGE SCALE GENOMIC DNA]</scope>
</reference>
<dbReference type="Pfam" id="PF00575">
    <property type="entry name" value="S1"/>
    <property type="match status" value="1"/>
</dbReference>
<evidence type="ECO:0000256" key="1">
    <source>
        <dbReference type="ARBA" id="ARBA00001849"/>
    </source>
</evidence>
<dbReference type="GO" id="GO:0006402">
    <property type="term" value="P:mRNA catabolic process"/>
    <property type="evidence" value="ECO:0007669"/>
    <property type="project" value="TreeGrafter"/>
</dbReference>
<organism evidence="10 11">
    <name type="scientific">Candidatus Taylorbacteria bacterium RIFOXYD2_FULL_36_9</name>
    <dbReference type="NCBI Taxonomy" id="1802338"/>
    <lineage>
        <taxon>Bacteria</taxon>
        <taxon>Candidatus Tayloriibacteriota</taxon>
    </lineage>
</organism>
<dbReference type="AlphaFoldDB" id="A0A1G2PBX2"/>
<feature type="domain" description="S1 motif" evidence="9">
    <location>
        <begin position="567"/>
        <end position="648"/>
    </location>
</feature>
<dbReference type="NCBIfam" id="TIGR00358">
    <property type="entry name" value="3_prime_RNase"/>
    <property type="match status" value="1"/>
</dbReference>
<dbReference type="EMBL" id="MHSQ01000041">
    <property type="protein sequence ID" value="OHA45830.1"/>
    <property type="molecule type" value="Genomic_DNA"/>
</dbReference>
<evidence type="ECO:0000256" key="8">
    <source>
        <dbReference type="HAMAP-Rule" id="MF_01895"/>
    </source>
</evidence>
<evidence type="ECO:0000256" key="4">
    <source>
        <dbReference type="ARBA" id="ARBA00022722"/>
    </source>
</evidence>
<dbReference type="InterPro" id="IPR022966">
    <property type="entry name" value="RNase_II/R_CS"/>
</dbReference>
<dbReference type="InterPro" id="IPR001900">
    <property type="entry name" value="RNase_II/R"/>
</dbReference>
<keyword evidence="3 8" id="KW-0963">Cytoplasm</keyword>
<evidence type="ECO:0000256" key="5">
    <source>
        <dbReference type="ARBA" id="ARBA00022801"/>
    </source>
</evidence>
<dbReference type="PANTHER" id="PTHR23355">
    <property type="entry name" value="RIBONUCLEASE"/>
    <property type="match status" value="1"/>
</dbReference>
<name>A0A1G2PBX2_9BACT</name>
<keyword evidence="6 8" id="KW-0269">Exonuclease</keyword>
<dbReference type="InterPro" id="IPR003029">
    <property type="entry name" value="S1_domain"/>
</dbReference>
<dbReference type="SMART" id="SM00955">
    <property type="entry name" value="RNB"/>
    <property type="match status" value="1"/>
</dbReference>
<dbReference type="SMART" id="SM00316">
    <property type="entry name" value="S1"/>
    <property type="match status" value="2"/>
</dbReference>
<dbReference type="InterPro" id="IPR004476">
    <property type="entry name" value="RNase_II/RNase_R"/>
</dbReference>
<dbReference type="SUPFAM" id="SSF50249">
    <property type="entry name" value="Nucleic acid-binding proteins"/>
    <property type="match status" value="4"/>
</dbReference>
<comment type="subcellular location">
    <subcellularLocation>
        <location evidence="2 8">Cytoplasm</location>
    </subcellularLocation>
</comment>
<dbReference type="CDD" id="cd04471">
    <property type="entry name" value="S1_RNase_R"/>
    <property type="match status" value="1"/>
</dbReference>
<dbReference type="Pfam" id="PF08206">
    <property type="entry name" value="OB_RNB"/>
    <property type="match status" value="1"/>
</dbReference>
<dbReference type="NCBIfam" id="TIGR02063">
    <property type="entry name" value="RNase_R"/>
    <property type="match status" value="1"/>
</dbReference>
<dbReference type="Proteomes" id="UP000176965">
    <property type="component" value="Unassembled WGS sequence"/>
</dbReference>
<evidence type="ECO:0000256" key="7">
    <source>
        <dbReference type="ARBA" id="ARBA00022884"/>
    </source>
</evidence>
<dbReference type="InterPro" id="IPR012340">
    <property type="entry name" value="NA-bd_OB-fold"/>
</dbReference>
<dbReference type="GO" id="GO:0005829">
    <property type="term" value="C:cytosol"/>
    <property type="evidence" value="ECO:0007669"/>
    <property type="project" value="TreeGrafter"/>
</dbReference>
<dbReference type="HAMAP" id="MF_01895">
    <property type="entry name" value="RNase_R"/>
    <property type="match status" value="1"/>
</dbReference>
<dbReference type="STRING" id="1802338.A2541_01415"/>
<evidence type="ECO:0000256" key="3">
    <source>
        <dbReference type="ARBA" id="ARBA00022490"/>
    </source>
</evidence>
<evidence type="ECO:0000256" key="6">
    <source>
        <dbReference type="ARBA" id="ARBA00022839"/>
    </source>
</evidence>
<keyword evidence="5 8" id="KW-0378">Hydrolase</keyword>
<dbReference type="InterPro" id="IPR013223">
    <property type="entry name" value="RNase_B_OB_dom"/>
</dbReference>
<dbReference type="InterPro" id="IPR011805">
    <property type="entry name" value="RNase_R"/>
</dbReference>
<dbReference type="Pfam" id="PF00773">
    <property type="entry name" value="RNB"/>
    <property type="match status" value="1"/>
</dbReference>
<evidence type="ECO:0000313" key="10">
    <source>
        <dbReference type="EMBL" id="OHA45830.1"/>
    </source>
</evidence>
<keyword evidence="4 8" id="KW-0540">Nuclease</keyword>
<proteinExistence type="inferred from homology"/>
<evidence type="ECO:0000259" key="9">
    <source>
        <dbReference type="PROSITE" id="PS50126"/>
    </source>
</evidence>
<dbReference type="PROSITE" id="PS50126">
    <property type="entry name" value="S1"/>
    <property type="match status" value="1"/>
</dbReference>
<comment type="caution">
    <text evidence="10">The sequence shown here is derived from an EMBL/GenBank/DDBJ whole genome shotgun (WGS) entry which is preliminary data.</text>
</comment>
<evidence type="ECO:0000256" key="2">
    <source>
        <dbReference type="ARBA" id="ARBA00004496"/>
    </source>
</evidence>
<dbReference type="EC" id="3.1.13.1" evidence="8"/>
<dbReference type="PROSITE" id="PS01175">
    <property type="entry name" value="RIBONUCLEASE_II"/>
    <property type="match status" value="1"/>
</dbReference>
<comment type="similarity">
    <text evidence="8">Belongs to the RNR ribonuclease family. RNase R subfamily.</text>
</comment>